<sequence length="74" mass="8493">MHIQGSEKSRALLQCLSTQIAASDDDDPWLKTRRCMCCQIATADVAKKENFWFAKLNVLFDNKNRFGIKSPKRC</sequence>
<dbReference type="AlphaFoldDB" id="A0A1J1HFE1"/>
<name>A0A1J1HFE1_9DIPT</name>
<gene>
    <name evidence="1" type="ORF">CLUMA_CG000520</name>
</gene>
<keyword evidence="2" id="KW-1185">Reference proteome</keyword>
<reference evidence="1 2" key="1">
    <citation type="submission" date="2015-04" db="EMBL/GenBank/DDBJ databases">
        <authorList>
            <person name="Syromyatnikov M.Y."/>
            <person name="Popov V.N."/>
        </authorList>
    </citation>
    <scope>NUCLEOTIDE SEQUENCE [LARGE SCALE GENOMIC DNA]</scope>
</reference>
<evidence type="ECO:0000313" key="2">
    <source>
        <dbReference type="Proteomes" id="UP000183832"/>
    </source>
</evidence>
<evidence type="ECO:0000313" key="1">
    <source>
        <dbReference type="EMBL" id="CRK86687.1"/>
    </source>
</evidence>
<dbReference type="EMBL" id="CVRI01000002">
    <property type="protein sequence ID" value="CRK86687.1"/>
    <property type="molecule type" value="Genomic_DNA"/>
</dbReference>
<accession>A0A1J1HFE1</accession>
<proteinExistence type="predicted"/>
<organism evidence="1 2">
    <name type="scientific">Clunio marinus</name>
    <dbReference type="NCBI Taxonomy" id="568069"/>
    <lineage>
        <taxon>Eukaryota</taxon>
        <taxon>Metazoa</taxon>
        <taxon>Ecdysozoa</taxon>
        <taxon>Arthropoda</taxon>
        <taxon>Hexapoda</taxon>
        <taxon>Insecta</taxon>
        <taxon>Pterygota</taxon>
        <taxon>Neoptera</taxon>
        <taxon>Endopterygota</taxon>
        <taxon>Diptera</taxon>
        <taxon>Nematocera</taxon>
        <taxon>Chironomoidea</taxon>
        <taxon>Chironomidae</taxon>
        <taxon>Clunio</taxon>
    </lineage>
</organism>
<protein>
    <submittedName>
        <fullName evidence="1">CLUMA_CG000520, isoform A</fullName>
    </submittedName>
</protein>
<dbReference type="Proteomes" id="UP000183832">
    <property type="component" value="Unassembled WGS sequence"/>
</dbReference>